<protein>
    <submittedName>
        <fullName evidence="2">DUF1508 domain-containing protein</fullName>
    </submittedName>
</protein>
<accession>A0ABU7LCF9</accession>
<dbReference type="InterPro" id="IPR036913">
    <property type="entry name" value="YegP-like_sf"/>
</dbReference>
<evidence type="ECO:0000313" key="3">
    <source>
        <dbReference type="Proteomes" id="UP001336020"/>
    </source>
</evidence>
<name>A0ABU7LCF9_9NOCA</name>
<evidence type="ECO:0000313" key="2">
    <source>
        <dbReference type="EMBL" id="MEE2058957.1"/>
    </source>
</evidence>
<dbReference type="SUPFAM" id="SSF160113">
    <property type="entry name" value="YegP-like"/>
    <property type="match status" value="1"/>
</dbReference>
<keyword evidence="3" id="KW-1185">Reference proteome</keyword>
<feature type="domain" description="DUF1508" evidence="1">
    <location>
        <begin position="14"/>
        <end position="49"/>
    </location>
</feature>
<reference evidence="2 3" key="1">
    <citation type="submission" date="2023-07" db="EMBL/GenBank/DDBJ databases">
        <authorList>
            <person name="Girao M."/>
            <person name="Carvalho M.F."/>
        </authorList>
    </citation>
    <scope>NUCLEOTIDE SEQUENCE [LARGE SCALE GENOMIC DNA]</scope>
    <source>
        <strain evidence="2 3">YIM65754</strain>
    </source>
</reference>
<dbReference type="Proteomes" id="UP001336020">
    <property type="component" value="Unassembled WGS sequence"/>
</dbReference>
<dbReference type="InterPro" id="IPR010879">
    <property type="entry name" value="DUF1508"/>
</dbReference>
<dbReference type="EMBL" id="JAUTXY010000006">
    <property type="protein sequence ID" value="MEE2058957.1"/>
    <property type="molecule type" value="Genomic_DNA"/>
</dbReference>
<dbReference type="Gene3D" id="3.30.160.160">
    <property type="entry name" value="YegP-like"/>
    <property type="match status" value="1"/>
</dbReference>
<evidence type="ECO:0000259" key="1">
    <source>
        <dbReference type="Pfam" id="PF07411"/>
    </source>
</evidence>
<gene>
    <name evidence="2" type="ORF">Q7514_15660</name>
</gene>
<proteinExistence type="predicted"/>
<organism evidence="2 3">
    <name type="scientific">Rhodococcus artemisiae</name>
    <dbReference type="NCBI Taxonomy" id="714159"/>
    <lineage>
        <taxon>Bacteria</taxon>
        <taxon>Bacillati</taxon>
        <taxon>Actinomycetota</taxon>
        <taxon>Actinomycetes</taxon>
        <taxon>Mycobacteriales</taxon>
        <taxon>Nocardiaceae</taxon>
        <taxon>Rhodococcus</taxon>
    </lineage>
</organism>
<comment type="caution">
    <text evidence="2">The sequence shown here is derived from an EMBL/GenBank/DDBJ whole genome shotgun (WGS) entry which is preliminary data.</text>
</comment>
<dbReference type="Pfam" id="PF07411">
    <property type="entry name" value="DUF1508"/>
    <property type="match status" value="1"/>
</dbReference>
<dbReference type="RefSeq" id="WP_330134185.1">
    <property type="nucleotide sequence ID" value="NZ_JAUTXY010000006.1"/>
</dbReference>
<sequence>MTAPHKHTLTLYRDRAGEWRWNRKASNGRIVSDSGESYVDRRDAIHGMHTANPDWQELRLIDIADKLTTTHDTDDEERP</sequence>